<gene>
    <name evidence="1" type="ORF">F4560_008670</name>
</gene>
<organism evidence="1 2">
    <name type="scientific">Saccharothrix ecbatanensis</name>
    <dbReference type="NCBI Taxonomy" id="1105145"/>
    <lineage>
        <taxon>Bacteria</taxon>
        <taxon>Bacillati</taxon>
        <taxon>Actinomycetota</taxon>
        <taxon>Actinomycetes</taxon>
        <taxon>Pseudonocardiales</taxon>
        <taxon>Pseudonocardiaceae</taxon>
        <taxon>Saccharothrix</taxon>
    </lineage>
</organism>
<evidence type="ECO:0000313" key="1">
    <source>
        <dbReference type="EMBL" id="MBB5808902.1"/>
    </source>
</evidence>
<proteinExistence type="predicted"/>
<dbReference type="Proteomes" id="UP000552097">
    <property type="component" value="Unassembled WGS sequence"/>
</dbReference>
<dbReference type="RefSeq" id="WP_184928740.1">
    <property type="nucleotide sequence ID" value="NZ_JACHMO010000001.1"/>
</dbReference>
<dbReference type="EMBL" id="JACHMO010000001">
    <property type="protein sequence ID" value="MBB5808902.1"/>
    <property type="molecule type" value="Genomic_DNA"/>
</dbReference>
<evidence type="ECO:0000313" key="2">
    <source>
        <dbReference type="Proteomes" id="UP000552097"/>
    </source>
</evidence>
<comment type="caution">
    <text evidence="1">The sequence shown here is derived from an EMBL/GenBank/DDBJ whole genome shotgun (WGS) entry which is preliminary data.</text>
</comment>
<keyword evidence="2" id="KW-1185">Reference proteome</keyword>
<sequence length="50" mass="5991">MTQWGQLLDDAAKRLEFYREQLRYDISQEEAVARVRERHSALLPEEQRSA</sequence>
<protein>
    <submittedName>
        <fullName evidence="1">Uncharacterized protein</fullName>
    </submittedName>
</protein>
<accession>A0A7W9M647</accession>
<reference evidence="1 2" key="1">
    <citation type="submission" date="2020-08" db="EMBL/GenBank/DDBJ databases">
        <title>Sequencing the genomes of 1000 actinobacteria strains.</title>
        <authorList>
            <person name="Klenk H.-P."/>
        </authorList>
    </citation>
    <scope>NUCLEOTIDE SEQUENCE [LARGE SCALE GENOMIC DNA]</scope>
    <source>
        <strain evidence="1 2">DSM 45486</strain>
    </source>
</reference>
<name>A0A7W9M647_9PSEU</name>
<dbReference type="AlphaFoldDB" id="A0A7W9M647"/>